<evidence type="ECO:0000313" key="3">
    <source>
        <dbReference type="Proteomes" id="UP001430953"/>
    </source>
</evidence>
<accession>A0AAW2GXX4</accession>
<evidence type="ECO:0000256" key="1">
    <source>
        <dbReference type="SAM" id="MobiDB-lite"/>
    </source>
</evidence>
<sequence length="102" mass="11544">MARTIDPLIGIAGRQTRIEFSRVRQSSPPPPPGVIFGRERQGNEKEKREHRDSAPFTEKSVAQKRGITRCDKGGKKKKVNRRGNETFGVSNRSYPELRAIAR</sequence>
<proteinExistence type="predicted"/>
<comment type="caution">
    <text evidence="2">The sequence shown here is derived from an EMBL/GenBank/DDBJ whole genome shotgun (WGS) entry which is preliminary data.</text>
</comment>
<organism evidence="2 3">
    <name type="scientific">Cardiocondyla obscurior</name>
    <dbReference type="NCBI Taxonomy" id="286306"/>
    <lineage>
        <taxon>Eukaryota</taxon>
        <taxon>Metazoa</taxon>
        <taxon>Ecdysozoa</taxon>
        <taxon>Arthropoda</taxon>
        <taxon>Hexapoda</taxon>
        <taxon>Insecta</taxon>
        <taxon>Pterygota</taxon>
        <taxon>Neoptera</taxon>
        <taxon>Endopterygota</taxon>
        <taxon>Hymenoptera</taxon>
        <taxon>Apocrita</taxon>
        <taxon>Aculeata</taxon>
        <taxon>Formicoidea</taxon>
        <taxon>Formicidae</taxon>
        <taxon>Myrmicinae</taxon>
        <taxon>Cardiocondyla</taxon>
    </lineage>
</organism>
<reference evidence="2 3" key="1">
    <citation type="submission" date="2023-03" db="EMBL/GenBank/DDBJ databases">
        <title>High recombination rates correlate with genetic variation in Cardiocondyla obscurior ants.</title>
        <authorList>
            <person name="Errbii M."/>
        </authorList>
    </citation>
    <scope>NUCLEOTIDE SEQUENCE [LARGE SCALE GENOMIC DNA]</scope>
    <source>
        <strain evidence="2">Alpha-2009</strain>
        <tissue evidence="2">Whole body</tissue>
    </source>
</reference>
<gene>
    <name evidence="2" type="ORF">PUN28_000134</name>
</gene>
<keyword evidence="3" id="KW-1185">Reference proteome</keyword>
<name>A0AAW2GXX4_9HYME</name>
<protein>
    <submittedName>
        <fullName evidence="2">Uncharacterized protein</fullName>
    </submittedName>
</protein>
<dbReference type="EMBL" id="JADYXP020000001">
    <property type="protein sequence ID" value="KAL0132150.1"/>
    <property type="molecule type" value="Genomic_DNA"/>
</dbReference>
<dbReference type="AlphaFoldDB" id="A0AAW2GXX4"/>
<evidence type="ECO:0000313" key="2">
    <source>
        <dbReference type="EMBL" id="KAL0132150.1"/>
    </source>
</evidence>
<feature type="region of interest" description="Disordered" evidence="1">
    <location>
        <begin position="21"/>
        <end position="102"/>
    </location>
</feature>
<feature type="compositionally biased region" description="Basic and acidic residues" evidence="1">
    <location>
        <begin position="37"/>
        <end position="53"/>
    </location>
</feature>
<dbReference type="Proteomes" id="UP001430953">
    <property type="component" value="Unassembled WGS sequence"/>
</dbReference>